<gene>
    <name evidence="1" type="ORF">DVH24_019355</name>
</gene>
<proteinExistence type="predicted"/>
<name>A0A498I3G4_MALDO</name>
<organism evidence="1 2">
    <name type="scientific">Malus domestica</name>
    <name type="common">Apple</name>
    <name type="synonym">Pyrus malus</name>
    <dbReference type="NCBI Taxonomy" id="3750"/>
    <lineage>
        <taxon>Eukaryota</taxon>
        <taxon>Viridiplantae</taxon>
        <taxon>Streptophyta</taxon>
        <taxon>Embryophyta</taxon>
        <taxon>Tracheophyta</taxon>
        <taxon>Spermatophyta</taxon>
        <taxon>Magnoliopsida</taxon>
        <taxon>eudicotyledons</taxon>
        <taxon>Gunneridae</taxon>
        <taxon>Pentapetalae</taxon>
        <taxon>rosids</taxon>
        <taxon>fabids</taxon>
        <taxon>Rosales</taxon>
        <taxon>Rosaceae</taxon>
        <taxon>Amygdaloideae</taxon>
        <taxon>Maleae</taxon>
        <taxon>Malus</taxon>
    </lineage>
</organism>
<dbReference type="EMBL" id="RDQH01000340">
    <property type="protein sequence ID" value="RXH76467.1"/>
    <property type="molecule type" value="Genomic_DNA"/>
</dbReference>
<reference evidence="1 2" key="1">
    <citation type="submission" date="2018-10" db="EMBL/GenBank/DDBJ databases">
        <title>A high-quality apple genome assembly.</title>
        <authorList>
            <person name="Hu J."/>
        </authorList>
    </citation>
    <scope>NUCLEOTIDE SEQUENCE [LARGE SCALE GENOMIC DNA]</scope>
    <source>
        <strain evidence="2">cv. HFTH1</strain>
        <tissue evidence="1">Young leaf</tissue>
    </source>
</reference>
<keyword evidence="2" id="KW-1185">Reference proteome</keyword>
<accession>A0A498I3G4</accession>
<dbReference type="AlphaFoldDB" id="A0A498I3G4"/>
<comment type="caution">
    <text evidence="1">The sequence shown here is derived from an EMBL/GenBank/DDBJ whole genome shotgun (WGS) entry which is preliminary data.</text>
</comment>
<dbReference type="Proteomes" id="UP000290289">
    <property type="component" value="Chromosome 14"/>
</dbReference>
<evidence type="ECO:0000313" key="1">
    <source>
        <dbReference type="EMBL" id="RXH76467.1"/>
    </source>
</evidence>
<protein>
    <submittedName>
        <fullName evidence="1">Uncharacterized protein</fullName>
    </submittedName>
</protein>
<sequence>MMQVAQVTLESMAIDFGHGIASRKIDTQNDGHQVPVTYNEPSAEALGALNTVTCHPRNNLASLCKGGVYKEFKAAFQLLTEQGMIPSRITSMLKDLLMSKKGGEVFVAQHKEIKARMELVKQKCKKSKDIVSNYDTNDTSRPRYSLNTRIGICWLTPEGDESHLLNTTIMIRRKYT</sequence>
<evidence type="ECO:0000313" key="2">
    <source>
        <dbReference type="Proteomes" id="UP000290289"/>
    </source>
</evidence>